<dbReference type="STRING" id="1437609.BCAL_3003"/>
<proteinExistence type="predicted"/>
<organism evidence="1 2">
    <name type="scientific">Bifidobacterium callitrichos DSM 23973</name>
    <dbReference type="NCBI Taxonomy" id="1437609"/>
    <lineage>
        <taxon>Bacteria</taxon>
        <taxon>Bacillati</taxon>
        <taxon>Actinomycetota</taxon>
        <taxon>Actinomycetes</taxon>
        <taxon>Bifidobacteriales</taxon>
        <taxon>Bifidobacteriaceae</taxon>
        <taxon>Bifidobacterium</taxon>
    </lineage>
</organism>
<dbReference type="EMBL" id="JGYS01000006">
    <property type="protein sequence ID" value="KFI55206.1"/>
    <property type="molecule type" value="Genomic_DNA"/>
</dbReference>
<evidence type="ECO:0000313" key="2">
    <source>
        <dbReference type="Proteomes" id="UP000029072"/>
    </source>
</evidence>
<dbReference type="AlphaFoldDB" id="A0A087A8V6"/>
<protein>
    <submittedName>
        <fullName evidence="1">Uncharacterized protein</fullName>
    </submittedName>
</protein>
<sequence>MTFGQRRRPDKGRWDETSEFPVEVLDTRPRHRRPTQLCVSPGRATSVMPSGHASAVPSGHTVQLCCSCAVRLCSGCVVQRIFQCFWR</sequence>
<name>A0A087A8V6_9BIFI</name>
<gene>
    <name evidence="1" type="ORF">BCAL_3003</name>
</gene>
<comment type="caution">
    <text evidence="1">The sequence shown here is derived from an EMBL/GenBank/DDBJ whole genome shotgun (WGS) entry which is preliminary data.</text>
</comment>
<accession>A0A087A8V6</accession>
<evidence type="ECO:0000313" key="1">
    <source>
        <dbReference type="EMBL" id="KFI55206.1"/>
    </source>
</evidence>
<dbReference type="Proteomes" id="UP000029072">
    <property type="component" value="Unassembled WGS sequence"/>
</dbReference>
<reference evidence="1 2" key="1">
    <citation type="submission" date="2014-03" db="EMBL/GenBank/DDBJ databases">
        <title>Genomics of Bifidobacteria.</title>
        <authorList>
            <person name="Ventura M."/>
            <person name="Milani C."/>
            <person name="Lugli G.A."/>
        </authorList>
    </citation>
    <scope>NUCLEOTIDE SEQUENCE [LARGE SCALE GENOMIC DNA]</scope>
    <source>
        <strain evidence="1 2">DSM 23973</strain>
    </source>
</reference>